<name>A0A1H7F373_9LACT</name>
<proteinExistence type="predicted"/>
<dbReference type="GO" id="GO:0005829">
    <property type="term" value="C:cytosol"/>
    <property type="evidence" value="ECO:0007669"/>
    <property type="project" value="TreeGrafter"/>
</dbReference>
<dbReference type="OrthoDB" id="9784166at2"/>
<dbReference type="CDD" id="cd24032">
    <property type="entry name" value="ASKHA_NBD_TsaB"/>
    <property type="match status" value="1"/>
</dbReference>
<gene>
    <name evidence="2" type="ORF">SAMN04488099_10121</name>
</gene>
<dbReference type="InterPro" id="IPR043129">
    <property type="entry name" value="ATPase_NBD"/>
</dbReference>
<evidence type="ECO:0000259" key="1">
    <source>
        <dbReference type="Pfam" id="PF00814"/>
    </source>
</evidence>
<feature type="domain" description="Gcp-like" evidence="1">
    <location>
        <begin position="32"/>
        <end position="227"/>
    </location>
</feature>
<dbReference type="SUPFAM" id="SSF53067">
    <property type="entry name" value="Actin-like ATPase domain"/>
    <property type="match status" value="2"/>
</dbReference>
<sequence>MKTLGIDTSNQVMSVALTDGTELVMEKTVNIKRNHSIQLMPAVEELVSEAGWKPRDIERVVVAKGPGSYTGVRIGVTVAKTLAYSLNAELVGLSSLHVLAGNGERIPGSFVVPVFDARRGNIYTGLYRYEDAGFGVVAVENDTHISAEKWADYLSTLEGTVQLVGQDAARHFETFKSKLGDHLIALPSSRHYPRASIAIELGQNLEPEPAHLFEPEYLKRAEAEQNWMDAHPEHAQGGGWIEKL</sequence>
<evidence type="ECO:0000313" key="3">
    <source>
        <dbReference type="Proteomes" id="UP000199081"/>
    </source>
</evidence>
<dbReference type="STRING" id="426702.SAMN04488099_10121"/>
<dbReference type="Proteomes" id="UP000199081">
    <property type="component" value="Unassembled WGS sequence"/>
</dbReference>
<dbReference type="PANTHER" id="PTHR11735">
    <property type="entry name" value="TRNA N6-ADENOSINE THREONYLCARBAMOYLTRANSFERASE"/>
    <property type="match status" value="1"/>
</dbReference>
<dbReference type="GO" id="GO:0002949">
    <property type="term" value="P:tRNA threonylcarbamoyladenosine modification"/>
    <property type="evidence" value="ECO:0007669"/>
    <property type="project" value="InterPro"/>
</dbReference>
<dbReference type="PANTHER" id="PTHR11735:SF11">
    <property type="entry name" value="TRNA THREONYLCARBAMOYLADENOSINE BIOSYNTHESIS PROTEIN TSAB"/>
    <property type="match status" value="1"/>
</dbReference>
<dbReference type="InterPro" id="IPR022496">
    <property type="entry name" value="T6A_TsaB"/>
</dbReference>
<dbReference type="Pfam" id="PF00814">
    <property type="entry name" value="TsaD"/>
    <property type="match status" value="1"/>
</dbReference>
<dbReference type="NCBIfam" id="TIGR03725">
    <property type="entry name" value="T6A_YeaZ"/>
    <property type="match status" value="1"/>
</dbReference>
<dbReference type="RefSeq" id="WP_091478152.1">
    <property type="nucleotide sequence ID" value="NZ_BJYC01000002.1"/>
</dbReference>
<accession>A0A1H7F373</accession>
<reference evidence="3" key="1">
    <citation type="submission" date="2016-10" db="EMBL/GenBank/DDBJ databases">
        <authorList>
            <person name="Varghese N."/>
            <person name="Submissions S."/>
        </authorList>
    </citation>
    <scope>NUCLEOTIDE SEQUENCE [LARGE SCALE GENOMIC DNA]</scope>
    <source>
        <strain evidence="3">DSM 19183</strain>
    </source>
</reference>
<dbReference type="EMBL" id="FNZU01000001">
    <property type="protein sequence ID" value="SEK17575.1"/>
    <property type="molecule type" value="Genomic_DNA"/>
</dbReference>
<dbReference type="AlphaFoldDB" id="A0A1H7F373"/>
<dbReference type="Gene3D" id="3.30.420.40">
    <property type="match status" value="2"/>
</dbReference>
<protein>
    <submittedName>
        <fullName evidence="2">tRNA threonylcarbamoyladenosine biosynthesis protein TsaB</fullName>
    </submittedName>
</protein>
<evidence type="ECO:0000313" key="2">
    <source>
        <dbReference type="EMBL" id="SEK17575.1"/>
    </source>
</evidence>
<keyword evidence="3" id="KW-1185">Reference proteome</keyword>
<dbReference type="InterPro" id="IPR000905">
    <property type="entry name" value="Gcp-like_dom"/>
</dbReference>
<organism evidence="2 3">
    <name type="scientific">Alkalibacterium pelagium</name>
    <dbReference type="NCBI Taxonomy" id="426702"/>
    <lineage>
        <taxon>Bacteria</taxon>
        <taxon>Bacillati</taxon>
        <taxon>Bacillota</taxon>
        <taxon>Bacilli</taxon>
        <taxon>Lactobacillales</taxon>
        <taxon>Carnobacteriaceae</taxon>
        <taxon>Alkalibacterium</taxon>
    </lineage>
</organism>